<dbReference type="InterPro" id="IPR012094">
    <property type="entry name" value="tRNA_Ile_lys_synt"/>
</dbReference>
<dbReference type="CDD" id="cd01992">
    <property type="entry name" value="TilS_N"/>
    <property type="match status" value="1"/>
</dbReference>
<evidence type="ECO:0000256" key="2">
    <source>
        <dbReference type="ARBA" id="ARBA00022490"/>
    </source>
</evidence>
<feature type="domain" description="Lysidine-tRNA(Ile) synthetase C-terminal" evidence="9">
    <location>
        <begin position="391"/>
        <end position="464"/>
    </location>
</feature>
<comment type="similarity">
    <text evidence="8">Belongs to the tRNA(Ile)-lysidine synthase family.</text>
</comment>
<dbReference type="PANTHER" id="PTHR43033">
    <property type="entry name" value="TRNA(ILE)-LYSIDINE SYNTHASE-RELATED"/>
    <property type="match status" value="1"/>
</dbReference>
<dbReference type="SUPFAM" id="SSF82829">
    <property type="entry name" value="MesJ substrate recognition domain-like"/>
    <property type="match status" value="1"/>
</dbReference>
<dbReference type="SMART" id="SM00977">
    <property type="entry name" value="TilS_C"/>
    <property type="match status" value="1"/>
</dbReference>
<evidence type="ECO:0000256" key="7">
    <source>
        <dbReference type="ARBA" id="ARBA00048539"/>
    </source>
</evidence>
<protein>
    <recommendedName>
        <fullName evidence="8">tRNA(Ile)-lysidine synthase</fullName>
        <ecNumber evidence="8">6.3.4.19</ecNumber>
    </recommendedName>
    <alternativeName>
        <fullName evidence="8">tRNA(Ile)-2-lysyl-cytidine synthase</fullName>
    </alternativeName>
    <alternativeName>
        <fullName evidence="8">tRNA(Ile)-lysidine synthetase</fullName>
    </alternativeName>
</protein>
<dbReference type="InterPro" id="IPR014729">
    <property type="entry name" value="Rossmann-like_a/b/a_fold"/>
</dbReference>
<dbReference type="Gene3D" id="3.40.50.620">
    <property type="entry name" value="HUPs"/>
    <property type="match status" value="1"/>
</dbReference>
<evidence type="ECO:0000313" key="11">
    <source>
        <dbReference type="Proteomes" id="UP001596233"/>
    </source>
</evidence>
<feature type="binding site" evidence="8">
    <location>
        <begin position="28"/>
        <end position="33"/>
    </location>
    <ligand>
        <name>ATP</name>
        <dbReference type="ChEBI" id="CHEBI:30616"/>
    </ligand>
</feature>
<dbReference type="SUPFAM" id="SSF52402">
    <property type="entry name" value="Adenine nucleotide alpha hydrolases-like"/>
    <property type="match status" value="1"/>
</dbReference>
<keyword evidence="2 8" id="KW-0963">Cytoplasm</keyword>
<sequence length="469" mass="53598">MSIMDELSAALIDEGLLNKPGNIVVAVSGGADSMALLHMLHRLSFQLELKLVAAHVNHGFRKESEAEAELVRSYCMERQIAFEMIELDMPAYLSENAENSQAASRKRRYDFFHYIAEKTGAYAIALAHHADDQAETVLMHMLRGSGLSGISGMQDRRVEKNVELLRPLLRMRKNQLIRLCQEEQVPYLEDSSNQSRNYHRNELRLDIIPVLERYNPQLVFSLSRLAEIAGDEDAWLQQQTEEQFEQLVTKQDNSYVISCRDLCSEPIALQRRLIKLILSYLSQEAAMISFDGIERIRNVASDHAKATYRMDVGEGIVCVREYEGLRFVHIKHYQTSTMTSMPLSISQEQLPCELQYEQWRIIADIIPVAQQPQLQSKYEAVFDADALAFPLYVRSRKSGDRMHVLGLNGSKKVQDMFVDAKIAVAKRDTYPILVDHEGRILWLPGVRRSSYGLVQEQTTSIVFIRMVAM</sequence>
<evidence type="ECO:0000259" key="9">
    <source>
        <dbReference type="SMART" id="SM00977"/>
    </source>
</evidence>
<comment type="caution">
    <text evidence="10">The sequence shown here is derived from an EMBL/GenBank/DDBJ whole genome shotgun (WGS) entry which is preliminary data.</text>
</comment>
<keyword evidence="5 8" id="KW-0547">Nucleotide-binding</keyword>
<dbReference type="Pfam" id="PF01171">
    <property type="entry name" value="ATP_bind_3"/>
    <property type="match status" value="1"/>
</dbReference>
<comment type="domain">
    <text evidence="8">The N-terminal region contains the highly conserved SGGXDS motif, predicted to be a P-loop motif involved in ATP binding.</text>
</comment>
<organism evidence="10 11">
    <name type="scientific">Paenibacillus septentrionalis</name>
    <dbReference type="NCBI Taxonomy" id="429342"/>
    <lineage>
        <taxon>Bacteria</taxon>
        <taxon>Bacillati</taxon>
        <taxon>Bacillota</taxon>
        <taxon>Bacilli</taxon>
        <taxon>Bacillales</taxon>
        <taxon>Paenibacillaceae</taxon>
        <taxon>Paenibacillus</taxon>
    </lineage>
</organism>
<keyword evidence="6 8" id="KW-0067">ATP-binding</keyword>
<accession>A0ABW1V904</accession>
<dbReference type="SUPFAM" id="SSF56037">
    <property type="entry name" value="PheT/TilS domain"/>
    <property type="match status" value="1"/>
</dbReference>
<dbReference type="Proteomes" id="UP001596233">
    <property type="component" value="Unassembled WGS sequence"/>
</dbReference>
<keyword evidence="11" id="KW-1185">Reference proteome</keyword>
<proteinExistence type="inferred from homology"/>
<dbReference type="InterPro" id="IPR012795">
    <property type="entry name" value="tRNA_Ile_lys_synt_N"/>
</dbReference>
<dbReference type="Pfam" id="PF11734">
    <property type="entry name" value="TilS_C"/>
    <property type="match status" value="1"/>
</dbReference>
<dbReference type="NCBIfam" id="TIGR02433">
    <property type="entry name" value="lysidine_TilS_C"/>
    <property type="match status" value="1"/>
</dbReference>
<dbReference type="PANTHER" id="PTHR43033:SF1">
    <property type="entry name" value="TRNA(ILE)-LYSIDINE SYNTHASE-RELATED"/>
    <property type="match status" value="1"/>
</dbReference>
<reference evidence="11" key="1">
    <citation type="journal article" date="2019" name="Int. J. Syst. Evol. Microbiol.">
        <title>The Global Catalogue of Microorganisms (GCM) 10K type strain sequencing project: providing services to taxonomists for standard genome sequencing and annotation.</title>
        <authorList>
            <consortium name="The Broad Institute Genomics Platform"/>
            <consortium name="The Broad Institute Genome Sequencing Center for Infectious Disease"/>
            <person name="Wu L."/>
            <person name="Ma J."/>
        </authorList>
    </citation>
    <scope>NUCLEOTIDE SEQUENCE [LARGE SCALE GENOMIC DNA]</scope>
    <source>
        <strain evidence="11">PCU 280</strain>
    </source>
</reference>
<evidence type="ECO:0000256" key="8">
    <source>
        <dbReference type="HAMAP-Rule" id="MF_01161"/>
    </source>
</evidence>
<dbReference type="NCBIfam" id="TIGR02432">
    <property type="entry name" value="lysidine_TilS_N"/>
    <property type="match status" value="1"/>
</dbReference>
<evidence type="ECO:0000256" key="1">
    <source>
        <dbReference type="ARBA" id="ARBA00004496"/>
    </source>
</evidence>
<keyword evidence="3 8" id="KW-0436">Ligase</keyword>
<evidence type="ECO:0000256" key="6">
    <source>
        <dbReference type="ARBA" id="ARBA00022840"/>
    </source>
</evidence>
<dbReference type="InterPro" id="IPR015262">
    <property type="entry name" value="tRNA_Ile_lys_synt_subst-bd"/>
</dbReference>
<comment type="function">
    <text evidence="8">Ligates lysine onto the cytidine present at position 34 of the AUA codon-specific tRNA(Ile) that contains the anticodon CAU, in an ATP-dependent manner. Cytidine is converted to lysidine, thus changing the amino acid specificity of the tRNA from methionine to isoleucine.</text>
</comment>
<dbReference type="InterPro" id="IPR011063">
    <property type="entry name" value="TilS/TtcA_N"/>
</dbReference>
<dbReference type="InterPro" id="IPR012796">
    <property type="entry name" value="Lysidine-tRNA-synth_C"/>
</dbReference>
<gene>
    <name evidence="8 10" type="primary">tilS</name>
    <name evidence="10" type="ORF">ACFP56_21280</name>
</gene>
<evidence type="ECO:0000256" key="3">
    <source>
        <dbReference type="ARBA" id="ARBA00022598"/>
    </source>
</evidence>
<comment type="catalytic activity">
    <reaction evidence="7 8">
        <text>cytidine(34) in tRNA(Ile2) + L-lysine + ATP = lysidine(34) in tRNA(Ile2) + AMP + diphosphate + H(+)</text>
        <dbReference type="Rhea" id="RHEA:43744"/>
        <dbReference type="Rhea" id="RHEA-COMP:10625"/>
        <dbReference type="Rhea" id="RHEA-COMP:10670"/>
        <dbReference type="ChEBI" id="CHEBI:15378"/>
        <dbReference type="ChEBI" id="CHEBI:30616"/>
        <dbReference type="ChEBI" id="CHEBI:32551"/>
        <dbReference type="ChEBI" id="CHEBI:33019"/>
        <dbReference type="ChEBI" id="CHEBI:82748"/>
        <dbReference type="ChEBI" id="CHEBI:83665"/>
        <dbReference type="ChEBI" id="CHEBI:456215"/>
        <dbReference type="EC" id="6.3.4.19"/>
    </reaction>
</comment>
<dbReference type="EMBL" id="JBHSTE010000011">
    <property type="protein sequence ID" value="MFC6335172.1"/>
    <property type="molecule type" value="Genomic_DNA"/>
</dbReference>
<dbReference type="Gene3D" id="3.30.465.60">
    <property type="match status" value="1"/>
</dbReference>
<dbReference type="GO" id="GO:0032267">
    <property type="term" value="F:tRNA(Ile)-lysidine synthase activity"/>
    <property type="evidence" value="ECO:0007669"/>
    <property type="project" value="UniProtKB-EC"/>
</dbReference>
<dbReference type="EC" id="6.3.4.19" evidence="8"/>
<evidence type="ECO:0000256" key="5">
    <source>
        <dbReference type="ARBA" id="ARBA00022741"/>
    </source>
</evidence>
<evidence type="ECO:0000313" key="10">
    <source>
        <dbReference type="EMBL" id="MFC6335172.1"/>
    </source>
</evidence>
<dbReference type="RefSeq" id="WP_379238441.1">
    <property type="nucleotide sequence ID" value="NZ_JBHSTE010000011.1"/>
</dbReference>
<dbReference type="HAMAP" id="MF_01161">
    <property type="entry name" value="tRNA_Ile_lys_synt"/>
    <property type="match status" value="1"/>
</dbReference>
<name>A0ABW1V904_9BACL</name>
<comment type="subcellular location">
    <subcellularLocation>
        <location evidence="1 8">Cytoplasm</location>
    </subcellularLocation>
</comment>
<evidence type="ECO:0000256" key="4">
    <source>
        <dbReference type="ARBA" id="ARBA00022694"/>
    </source>
</evidence>
<keyword evidence="4 8" id="KW-0819">tRNA processing</keyword>
<dbReference type="Pfam" id="PF09179">
    <property type="entry name" value="TilS"/>
    <property type="match status" value="1"/>
</dbReference>